<protein>
    <submittedName>
        <fullName evidence="3">Nuclear transport factor 2 family protein</fullName>
    </submittedName>
</protein>
<feature type="chain" id="PRO_5047538207" evidence="1">
    <location>
        <begin position="24"/>
        <end position="165"/>
    </location>
</feature>
<proteinExistence type="predicted"/>
<dbReference type="PANTHER" id="PTHR38436:SF1">
    <property type="entry name" value="ESTER CYCLASE"/>
    <property type="match status" value="1"/>
</dbReference>
<dbReference type="Gene3D" id="3.10.450.50">
    <property type="match status" value="1"/>
</dbReference>
<reference evidence="3 4" key="1">
    <citation type="submission" date="2024-09" db="EMBL/GenBank/DDBJ databases">
        <authorList>
            <person name="Sun Q."/>
            <person name="Mori K."/>
        </authorList>
    </citation>
    <scope>NUCLEOTIDE SEQUENCE [LARGE SCALE GENOMIC DNA]</scope>
    <source>
        <strain evidence="3 4">KCTC 23315</strain>
    </source>
</reference>
<accession>A0ABV6BBU4</accession>
<evidence type="ECO:0000256" key="1">
    <source>
        <dbReference type="SAM" id="SignalP"/>
    </source>
</evidence>
<dbReference type="EMBL" id="JBHLXP010000001">
    <property type="protein sequence ID" value="MFC0048346.1"/>
    <property type="molecule type" value="Genomic_DNA"/>
</dbReference>
<dbReference type="RefSeq" id="WP_377242450.1">
    <property type="nucleotide sequence ID" value="NZ_JBHLXP010000001.1"/>
</dbReference>
<keyword evidence="1" id="KW-0732">Signal</keyword>
<comment type="caution">
    <text evidence="3">The sequence shown here is derived from an EMBL/GenBank/DDBJ whole genome shotgun (WGS) entry which is preliminary data.</text>
</comment>
<organism evidence="3 4">
    <name type="scientific">Rheinheimera tilapiae</name>
    <dbReference type="NCBI Taxonomy" id="875043"/>
    <lineage>
        <taxon>Bacteria</taxon>
        <taxon>Pseudomonadati</taxon>
        <taxon>Pseudomonadota</taxon>
        <taxon>Gammaproteobacteria</taxon>
        <taxon>Chromatiales</taxon>
        <taxon>Chromatiaceae</taxon>
        <taxon>Rheinheimera</taxon>
    </lineage>
</organism>
<gene>
    <name evidence="3" type="ORF">ACFFJP_08595</name>
</gene>
<dbReference type="InterPro" id="IPR009959">
    <property type="entry name" value="Cyclase_SnoaL-like"/>
</dbReference>
<feature type="signal peptide" evidence="1">
    <location>
        <begin position="1"/>
        <end position="23"/>
    </location>
</feature>
<feature type="domain" description="SnoaL-like" evidence="2">
    <location>
        <begin position="57"/>
        <end position="158"/>
    </location>
</feature>
<name>A0ABV6BBU4_9GAMM</name>
<dbReference type="SUPFAM" id="SSF54427">
    <property type="entry name" value="NTF2-like"/>
    <property type="match status" value="1"/>
</dbReference>
<evidence type="ECO:0000313" key="4">
    <source>
        <dbReference type="Proteomes" id="UP001589813"/>
    </source>
</evidence>
<evidence type="ECO:0000313" key="3">
    <source>
        <dbReference type="EMBL" id="MFC0048346.1"/>
    </source>
</evidence>
<dbReference type="PANTHER" id="PTHR38436">
    <property type="entry name" value="POLYKETIDE CYCLASE SNOAL-LIKE DOMAIN"/>
    <property type="match status" value="1"/>
</dbReference>
<keyword evidence="4" id="KW-1185">Reference proteome</keyword>
<sequence length="165" mass="17993">MKNLALILTMSGLLCAFALPVLAGTPVTAMAPALQSQLLQSPDPQLAANKKLVFDFWREVIDAGQLDKAATYLTEVYIQHNPNIADGRAAFVAYFAQFSKPSPVQPQISLPLVNIIAEGPYVTLVFVQTLPDKANPGKTYTTTAFDLFRIADGKIAEHWDSMRKG</sequence>
<dbReference type="InterPro" id="IPR032710">
    <property type="entry name" value="NTF2-like_dom_sf"/>
</dbReference>
<dbReference type="Pfam" id="PF12680">
    <property type="entry name" value="SnoaL_2"/>
    <property type="match status" value="1"/>
</dbReference>
<evidence type="ECO:0000259" key="2">
    <source>
        <dbReference type="Pfam" id="PF12680"/>
    </source>
</evidence>
<dbReference type="Proteomes" id="UP001589813">
    <property type="component" value="Unassembled WGS sequence"/>
</dbReference>
<dbReference type="InterPro" id="IPR037401">
    <property type="entry name" value="SnoaL-like"/>
</dbReference>